<keyword evidence="1" id="KW-0285">Flavoprotein</keyword>
<sequence length="436" mass="48772">MGTLHDRGMPPLKILISGGGIAGPCLAWWLNKAKVDAQITIIERAPEPRASGQAVDIRGAAVDVMKAMGLEQAIRDKNTTEVGFEFVYADGVSKARMGATGDDKNQSFTSEYEILRADLANIFYDATKDMKSIEYVFDETIKDLVQDTQTDKVHVTFTNHLPQAYYDLVVGADGQVSRTRRLAFGHGPQKDDYLRRLGEYMAFFTIPRVESDSQWAQWYVTTRGRLVCTRPSPYNDTRVFFGVVDWDLKRFGKIEDAVKKRDEIREKEWLGKEFEGAGWESKRVLEGMKTAQDFYMQEIVQVKMGEEGFAKGRVALLGDAGYCPSPLSGMGTALAIVGSYVLAGEIASSPSDIPAALQRYVTTLRPFSDQCQRLIPGMPQVGFPQSAWGLKILGMFVTVITSPIWQRIGPWVKCVLPKDFKRDKWQLPKQYAGMSV</sequence>
<dbReference type="GO" id="GO:0016491">
    <property type="term" value="F:oxidoreductase activity"/>
    <property type="evidence" value="ECO:0007669"/>
    <property type="project" value="UniProtKB-KW"/>
</dbReference>
<dbReference type="SUPFAM" id="SSF51905">
    <property type="entry name" value="FAD/NAD(P)-binding domain"/>
    <property type="match status" value="1"/>
</dbReference>
<dbReference type="PRINTS" id="PR00420">
    <property type="entry name" value="RNGMNOXGNASE"/>
</dbReference>
<evidence type="ECO:0000256" key="2">
    <source>
        <dbReference type="ARBA" id="ARBA00022827"/>
    </source>
</evidence>
<evidence type="ECO:0000256" key="1">
    <source>
        <dbReference type="ARBA" id="ARBA00022630"/>
    </source>
</evidence>
<dbReference type="Pfam" id="PF01494">
    <property type="entry name" value="FAD_binding_3"/>
    <property type="match status" value="1"/>
</dbReference>
<dbReference type="InterPro" id="IPR051704">
    <property type="entry name" value="FAD_aromatic-hydroxylase"/>
</dbReference>
<dbReference type="PANTHER" id="PTHR46865:SF2">
    <property type="entry name" value="MONOOXYGENASE"/>
    <property type="match status" value="1"/>
</dbReference>
<dbReference type="AlphaFoldDB" id="A0A9W9CG61"/>
<evidence type="ECO:0000259" key="4">
    <source>
        <dbReference type="Pfam" id="PF01494"/>
    </source>
</evidence>
<dbReference type="Gene3D" id="3.50.50.60">
    <property type="entry name" value="FAD/NAD(P)-binding domain"/>
    <property type="match status" value="1"/>
</dbReference>
<keyword evidence="3" id="KW-0560">Oxidoreductase</keyword>
<proteinExistence type="predicted"/>
<keyword evidence="2" id="KW-0274">FAD</keyword>
<dbReference type="RefSeq" id="XP_056076519.1">
    <property type="nucleotide sequence ID" value="XM_056209697.1"/>
</dbReference>
<dbReference type="InterPro" id="IPR002938">
    <property type="entry name" value="FAD-bd"/>
</dbReference>
<protein>
    <recommendedName>
        <fullName evidence="4">FAD-binding domain-containing protein</fullName>
    </recommendedName>
</protein>
<dbReference type="EMBL" id="JAPEUX010000001">
    <property type="protein sequence ID" value="KAJ4360317.1"/>
    <property type="molecule type" value="Genomic_DNA"/>
</dbReference>
<evidence type="ECO:0000313" key="6">
    <source>
        <dbReference type="Proteomes" id="UP001140513"/>
    </source>
</evidence>
<gene>
    <name evidence="5" type="ORF">N0V89_000878</name>
</gene>
<dbReference type="InterPro" id="IPR036188">
    <property type="entry name" value="FAD/NAD-bd_sf"/>
</dbReference>
<evidence type="ECO:0000256" key="3">
    <source>
        <dbReference type="ARBA" id="ARBA00023002"/>
    </source>
</evidence>
<dbReference type="Proteomes" id="UP001140513">
    <property type="component" value="Unassembled WGS sequence"/>
</dbReference>
<comment type="caution">
    <text evidence="5">The sequence shown here is derived from an EMBL/GenBank/DDBJ whole genome shotgun (WGS) entry which is preliminary data.</text>
</comment>
<evidence type="ECO:0000313" key="5">
    <source>
        <dbReference type="EMBL" id="KAJ4360317.1"/>
    </source>
</evidence>
<keyword evidence="6" id="KW-1185">Reference proteome</keyword>
<dbReference type="GeneID" id="80904408"/>
<reference evidence="5" key="1">
    <citation type="submission" date="2022-10" db="EMBL/GenBank/DDBJ databases">
        <title>Tapping the CABI collections for fungal endophytes: first genome assemblies for Collariella, Neodidymelliopsis, Ascochyta clinopodiicola, Didymella pomorum, Didymosphaeria variabile, Neocosmospora piperis and Neocucurbitaria cava.</title>
        <authorList>
            <person name="Hill R."/>
        </authorList>
    </citation>
    <scope>NUCLEOTIDE SEQUENCE</scope>
    <source>
        <strain evidence="5">IMI 356815</strain>
    </source>
</reference>
<organism evidence="5 6">
    <name type="scientific">Didymosphaeria variabile</name>
    <dbReference type="NCBI Taxonomy" id="1932322"/>
    <lineage>
        <taxon>Eukaryota</taxon>
        <taxon>Fungi</taxon>
        <taxon>Dikarya</taxon>
        <taxon>Ascomycota</taxon>
        <taxon>Pezizomycotina</taxon>
        <taxon>Dothideomycetes</taxon>
        <taxon>Pleosporomycetidae</taxon>
        <taxon>Pleosporales</taxon>
        <taxon>Massarineae</taxon>
        <taxon>Didymosphaeriaceae</taxon>
        <taxon>Didymosphaeria</taxon>
    </lineage>
</organism>
<dbReference type="Gene3D" id="3.30.9.10">
    <property type="entry name" value="D-Amino Acid Oxidase, subunit A, domain 2"/>
    <property type="match status" value="1"/>
</dbReference>
<accession>A0A9W9CG61</accession>
<dbReference type="PANTHER" id="PTHR46865">
    <property type="entry name" value="OXIDOREDUCTASE-RELATED"/>
    <property type="match status" value="1"/>
</dbReference>
<name>A0A9W9CG61_9PLEO</name>
<feature type="domain" description="FAD-binding" evidence="4">
    <location>
        <begin position="13"/>
        <end position="362"/>
    </location>
</feature>
<dbReference type="OrthoDB" id="655030at2759"/>
<dbReference type="GO" id="GO:0071949">
    <property type="term" value="F:FAD binding"/>
    <property type="evidence" value="ECO:0007669"/>
    <property type="project" value="InterPro"/>
</dbReference>